<dbReference type="SUPFAM" id="SSF48498">
    <property type="entry name" value="Tetracyclin repressor-like, C-terminal domain"/>
    <property type="match status" value="1"/>
</dbReference>
<organism evidence="6 7">
    <name type="scientific">Streptomyces nogalater</name>
    <dbReference type="NCBI Taxonomy" id="38314"/>
    <lineage>
        <taxon>Bacteria</taxon>
        <taxon>Bacillati</taxon>
        <taxon>Actinomycetota</taxon>
        <taxon>Actinomycetes</taxon>
        <taxon>Kitasatosporales</taxon>
        <taxon>Streptomycetaceae</taxon>
        <taxon>Streptomyces</taxon>
    </lineage>
</organism>
<dbReference type="InterPro" id="IPR011075">
    <property type="entry name" value="TetR_C"/>
</dbReference>
<evidence type="ECO:0000259" key="5">
    <source>
        <dbReference type="PROSITE" id="PS50977"/>
    </source>
</evidence>
<dbReference type="InterPro" id="IPR009057">
    <property type="entry name" value="Homeodomain-like_sf"/>
</dbReference>
<evidence type="ECO:0000256" key="4">
    <source>
        <dbReference type="PROSITE-ProRule" id="PRU00335"/>
    </source>
</evidence>
<dbReference type="InterPro" id="IPR001647">
    <property type="entry name" value="HTH_TetR"/>
</dbReference>
<evidence type="ECO:0000313" key="7">
    <source>
        <dbReference type="Proteomes" id="UP001596065"/>
    </source>
</evidence>
<dbReference type="Proteomes" id="UP001596065">
    <property type="component" value="Unassembled WGS sequence"/>
</dbReference>
<evidence type="ECO:0000256" key="1">
    <source>
        <dbReference type="ARBA" id="ARBA00023015"/>
    </source>
</evidence>
<sequence length="180" mass="20030">MPTRARDRLLQAADELFYEEGINGVGLERLLTHSGVGRASLYRHFDGKDDLVSAVLERRDEHWRQWLRERVEALGGAPLAVFDALAEGARDSAFRGCAFINAMAEMAKEPGSAVHRLAVEHKRKVADYVRGLIEDAGHTGAPELAEQFTLLMDGAVVTAMSERSVEPFRRARQMAERLLS</sequence>
<evidence type="ECO:0000313" key="6">
    <source>
        <dbReference type="EMBL" id="MFC5654226.1"/>
    </source>
</evidence>
<dbReference type="SUPFAM" id="SSF46689">
    <property type="entry name" value="Homeodomain-like"/>
    <property type="match status" value="1"/>
</dbReference>
<keyword evidence="7" id="KW-1185">Reference proteome</keyword>
<comment type="caution">
    <text evidence="6">The sequence shown here is derived from an EMBL/GenBank/DDBJ whole genome shotgun (WGS) entry which is preliminary data.</text>
</comment>
<dbReference type="PANTHER" id="PTHR47506">
    <property type="entry name" value="TRANSCRIPTIONAL REGULATORY PROTEIN"/>
    <property type="match status" value="1"/>
</dbReference>
<feature type="domain" description="HTH tetR-type" evidence="5">
    <location>
        <begin position="3"/>
        <end position="63"/>
    </location>
</feature>
<dbReference type="Pfam" id="PF00440">
    <property type="entry name" value="TetR_N"/>
    <property type="match status" value="1"/>
</dbReference>
<keyword evidence="1" id="KW-0805">Transcription regulation</keyword>
<evidence type="ECO:0000256" key="2">
    <source>
        <dbReference type="ARBA" id="ARBA00023125"/>
    </source>
</evidence>
<dbReference type="PRINTS" id="PR00455">
    <property type="entry name" value="HTHTETR"/>
</dbReference>
<gene>
    <name evidence="6" type="ORF">ACFP3J_01790</name>
</gene>
<protein>
    <submittedName>
        <fullName evidence="6">TetR/AcrR family transcriptional regulator</fullName>
    </submittedName>
</protein>
<keyword evidence="3" id="KW-0804">Transcription</keyword>
<reference evidence="7" key="1">
    <citation type="journal article" date="2019" name="Int. J. Syst. Evol. Microbiol.">
        <title>The Global Catalogue of Microorganisms (GCM) 10K type strain sequencing project: providing services to taxonomists for standard genome sequencing and annotation.</title>
        <authorList>
            <consortium name="The Broad Institute Genomics Platform"/>
            <consortium name="The Broad Institute Genome Sequencing Center for Infectious Disease"/>
            <person name="Wu L."/>
            <person name="Ma J."/>
        </authorList>
    </citation>
    <scope>NUCLEOTIDE SEQUENCE [LARGE SCALE GENOMIC DNA]</scope>
    <source>
        <strain evidence="7">KCTC 5701</strain>
    </source>
</reference>
<feature type="DNA-binding region" description="H-T-H motif" evidence="4">
    <location>
        <begin position="26"/>
        <end position="45"/>
    </location>
</feature>
<dbReference type="Pfam" id="PF16925">
    <property type="entry name" value="TetR_C_13"/>
    <property type="match status" value="1"/>
</dbReference>
<dbReference type="EMBL" id="JBHSOE010000002">
    <property type="protein sequence ID" value="MFC5654226.1"/>
    <property type="molecule type" value="Genomic_DNA"/>
</dbReference>
<dbReference type="Gene3D" id="1.10.357.10">
    <property type="entry name" value="Tetracycline Repressor, domain 2"/>
    <property type="match status" value="1"/>
</dbReference>
<dbReference type="PANTHER" id="PTHR47506:SF1">
    <property type="entry name" value="HTH-TYPE TRANSCRIPTIONAL REGULATOR YJDC"/>
    <property type="match status" value="1"/>
</dbReference>
<dbReference type="RefSeq" id="WP_344351917.1">
    <property type="nucleotide sequence ID" value="NZ_BAAASM010000054.1"/>
</dbReference>
<evidence type="ECO:0000256" key="3">
    <source>
        <dbReference type="ARBA" id="ARBA00023163"/>
    </source>
</evidence>
<keyword evidence="2 4" id="KW-0238">DNA-binding</keyword>
<proteinExistence type="predicted"/>
<name>A0ABW0WCQ4_STRNO</name>
<dbReference type="PROSITE" id="PS50977">
    <property type="entry name" value="HTH_TETR_2"/>
    <property type="match status" value="1"/>
</dbReference>
<dbReference type="InterPro" id="IPR036271">
    <property type="entry name" value="Tet_transcr_reg_TetR-rel_C_sf"/>
</dbReference>
<accession>A0ABW0WCQ4</accession>